<dbReference type="GO" id="GO:0055085">
    <property type="term" value="P:transmembrane transport"/>
    <property type="evidence" value="ECO:0007669"/>
    <property type="project" value="InterPro"/>
</dbReference>
<dbReference type="InterPro" id="IPR018389">
    <property type="entry name" value="DctP_fam"/>
</dbReference>
<dbReference type="Pfam" id="PF03480">
    <property type="entry name" value="DctP"/>
    <property type="match status" value="1"/>
</dbReference>
<dbReference type="EMBL" id="JAUORK010000005">
    <property type="protein sequence ID" value="MDO6671683.1"/>
    <property type="molecule type" value="Genomic_DNA"/>
</dbReference>
<reference evidence="3" key="4">
    <citation type="submission" date="2024-05" db="EMBL/GenBank/DDBJ databases">
        <title>Genome-based characterization of strain KMM 296 and proposal for reclassification of Cobetia litoralis and Cobetia pacifica, and emended description of the species Cobetia amphilecti and Cobetia marina.</title>
        <authorList>
            <person name="Balabanova L."/>
            <person name="Nedashkovskaya O."/>
        </authorList>
    </citation>
    <scope>NUCLEOTIDE SEQUENCE</scope>
    <source>
        <strain evidence="3">NRIC 0815</strain>
    </source>
</reference>
<reference evidence="4" key="2">
    <citation type="submission" date="2023-07" db="EMBL/GenBank/DDBJ databases">
        <title>Genome content predicts the carbon catabolic preferences of heterotrophic bacteria.</title>
        <authorList>
            <person name="Gralka M."/>
        </authorList>
    </citation>
    <scope>NUCLEOTIDE SEQUENCE</scope>
    <source>
        <strain evidence="4">C2R13</strain>
    </source>
</reference>
<dbReference type="InterPro" id="IPR038404">
    <property type="entry name" value="TRAP_DctP_sf"/>
</dbReference>
<dbReference type="NCBIfam" id="NF037995">
    <property type="entry name" value="TRAP_S1"/>
    <property type="match status" value="1"/>
</dbReference>
<name>A0AAP4TXN6_9GAMM</name>
<comment type="caution">
    <text evidence="4">The sequence shown here is derived from an EMBL/GenBank/DDBJ whole genome shotgun (WGS) entry which is preliminary data.</text>
</comment>
<accession>A0AAP4TXN6</accession>
<dbReference type="Gene3D" id="3.40.190.170">
    <property type="entry name" value="Bacterial extracellular solute-binding protein, family 7"/>
    <property type="match status" value="1"/>
</dbReference>
<dbReference type="Proteomes" id="UP001229025">
    <property type="component" value="Unassembled WGS sequence"/>
</dbReference>
<feature type="chain" id="PRO_5043037682" evidence="2">
    <location>
        <begin position="30"/>
        <end position="342"/>
    </location>
</feature>
<organism evidence="4 5">
    <name type="scientific">Cobetia amphilecti</name>
    <dbReference type="NCBI Taxonomy" id="1055104"/>
    <lineage>
        <taxon>Bacteria</taxon>
        <taxon>Pseudomonadati</taxon>
        <taxon>Pseudomonadota</taxon>
        <taxon>Gammaproteobacteria</taxon>
        <taxon>Oceanospirillales</taxon>
        <taxon>Halomonadaceae</taxon>
        <taxon>Cobetia</taxon>
    </lineage>
</organism>
<dbReference type="PANTHER" id="PTHR33376">
    <property type="match status" value="1"/>
</dbReference>
<dbReference type="GeneID" id="97326173"/>
<dbReference type="RefSeq" id="WP_054555987.1">
    <property type="nucleotide sequence ID" value="NZ_CANLSP010000001.1"/>
</dbReference>
<dbReference type="GO" id="GO:0030246">
    <property type="term" value="F:carbohydrate binding"/>
    <property type="evidence" value="ECO:0007669"/>
    <property type="project" value="TreeGrafter"/>
</dbReference>
<evidence type="ECO:0000256" key="2">
    <source>
        <dbReference type="SAM" id="SignalP"/>
    </source>
</evidence>
<dbReference type="Proteomes" id="UP001170481">
    <property type="component" value="Unassembled WGS sequence"/>
</dbReference>
<dbReference type="EMBL" id="JASCSA010000001">
    <property type="protein sequence ID" value="MDI5883060.1"/>
    <property type="molecule type" value="Genomic_DNA"/>
</dbReference>
<reference evidence="3" key="1">
    <citation type="submission" date="2023-04" db="EMBL/GenBank/DDBJ databases">
        <authorList>
            <person name="Otstavnykh N."/>
            <person name="Seitkalieva A."/>
            <person name="Bystritskaya E."/>
        </authorList>
    </citation>
    <scope>NUCLEOTIDE SEQUENCE</scope>
    <source>
        <strain evidence="3">NRIC 0815</strain>
    </source>
</reference>
<dbReference type="PANTHER" id="PTHR33376:SF18">
    <property type="entry name" value="2,3-DIKETO-L-GULONATE-BINDING PERIPLASMIC PROTEIN YIAO"/>
    <property type="match status" value="1"/>
</dbReference>
<dbReference type="AlphaFoldDB" id="A0AAP4TXN6"/>
<evidence type="ECO:0000313" key="6">
    <source>
        <dbReference type="Proteomes" id="UP001229025"/>
    </source>
</evidence>
<gene>
    <name evidence="4" type="primary">dctP</name>
    <name evidence="4" type="ORF">Q4535_06070</name>
    <name evidence="3" type="ORF">QLT01_01665</name>
</gene>
<keyword evidence="6" id="KW-1185">Reference proteome</keyword>
<proteinExistence type="predicted"/>
<protein>
    <submittedName>
        <fullName evidence="4">TRAP transporter substrate-binding protein DctP</fullName>
    </submittedName>
</protein>
<evidence type="ECO:0000256" key="1">
    <source>
        <dbReference type="ARBA" id="ARBA00022729"/>
    </source>
</evidence>
<evidence type="ECO:0000313" key="3">
    <source>
        <dbReference type="EMBL" id="MDI5883060.1"/>
    </source>
</evidence>
<reference evidence="6" key="3">
    <citation type="submission" date="2023-07" db="EMBL/GenBank/DDBJ databases">
        <title>Genome-based characterization of strain KMM 296 and proposal for reclassification of Cobetia litoralis and Cobetia pacifica, and emended description of the species Cobetia amphilecti and Cobetia marina.</title>
        <authorList>
            <person name="Balabanova L."/>
            <person name="Nedashkovskaya O."/>
        </authorList>
    </citation>
    <scope>NUCLEOTIDE SEQUENCE [LARGE SCALE GENOMIC DNA]</scope>
    <source>
        <strain evidence="6">NRIC 0815</strain>
    </source>
</reference>
<evidence type="ECO:0000313" key="4">
    <source>
        <dbReference type="EMBL" id="MDO6671683.1"/>
    </source>
</evidence>
<evidence type="ECO:0000313" key="5">
    <source>
        <dbReference type="Proteomes" id="UP001170481"/>
    </source>
</evidence>
<keyword evidence="1 2" id="KW-0732">Signal</keyword>
<sequence>MSLSKTSLLRKTLTGSTLALSLLAASVQAQTINLSYNGAPDADKNAVHVFASNLKTLVEEKTDGELELKLYPNSMLGEEQERMEQVISAPNLNIASFAGMAPIVPEVYVSATPFMFDGFDEARRFFDEGQYWQQVQQLFSERTNGAEILAVVEEGGFLAFTNDKRPITSPDDFEGLRFRAMDPSQVALYEAFGASGTPIPWTEVYMALRTGVADGQMNPPMYILLGSLQEVQKYLTLANIQYSDQFLVANGQLLESLSDEERTALLEAVQEANAQARQDNQSQVESRIASLEEQGMQVIRPSEADLEAFRSKGQPAYLEWLKSQDIAPELIDTAMKDAGLSS</sequence>
<feature type="signal peptide" evidence="2">
    <location>
        <begin position="1"/>
        <end position="29"/>
    </location>
</feature>